<feature type="compositionally biased region" description="Polar residues" evidence="9">
    <location>
        <begin position="300"/>
        <end position="318"/>
    </location>
</feature>
<feature type="region of interest" description="Disordered" evidence="9">
    <location>
        <begin position="1665"/>
        <end position="1693"/>
    </location>
</feature>
<feature type="region of interest" description="Disordered" evidence="9">
    <location>
        <begin position="2130"/>
        <end position="2165"/>
    </location>
</feature>
<evidence type="ECO:0000256" key="4">
    <source>
        <dbReference type="ARBA" id="ARBA00022801"/>
    </source>
</evidence>
<keyword evidence="3" id="KW-0547">Nucleotide-binding</keyword>
<feature type="compositionally biased region" description="Polar residues" evidence="9">
    <location>
        <begin position="3260"/>
        <end position="3270"/>
    </location>
</feature>
<dbReference type="EMBL" id="CAKASE010000050">
    <property type="protein sequence ID" value="CAG9564174.1"/>
    <property type="molecule type" value="Genomic_DNA"/>
</dbReference>
<dbReference type="Pfam" id="PF00176">
    <property type="entry name" value="SNF2-rel_dom"/>
    <property type="match status" value="1"/>
</dbReference>
<feature type="region of interest" description="Disordered" evidence="9">
    <location>
        <begin position="3399"/>
        <end position="3577"/>
    </location>
</feature>
<dbReference type="Proteomes" id="UP000789524">
    <property type="component" value="Unassembled WGS sequence"/>
</dbReference>
<accession>A0A8J2W1U2</accession>
<feature type="region of interest" description="Disordered" evidence="9">
    <location>
        <begin position="61"/>
        <end position="223"/>
    </location>
</feature>
<feature type="compositionally biased region" description="Basic and acidic residues" evidence="9">
    <location>
        <begin position="412"/>
        <end position="428"/>
    </location>
</feature>
<feature type="compositionally biased region" description="Polar residues" evidence="9">
    <location>
        <begin position="3011"/>
        <end position="3020"/>
    </location>
</feature>
<comment type="caution">
    <text evidence="12">The sequence shown here is derived from an EMBL/GenBank/DDBJ whole genome shotgun (WGS) entry which is preliminary data.</text>
</comment>
<feature type="region of interest" description="Disordered" evidence="9">
    <location>
        <begin position="4073"/>
        <end position="4105"/>
    </location>
</feature>
<comment type="subcellular location">
    <subcellularLocation>
        <location evidence="1">Nucleus</location>
    </subcellularLocation>
</comment>
<feature type="compositionally biased region" description="Low complexity" evidence="9">
    <location>
        <begin position="4174"/>
        <end position="4188"/>
    </location>
</feature>
<feature type="region of interest" description="Disordered" evidence="9">
    <location>
        <begin position="2205"/>
        <end position="2226"/>
    </location>
</feature>
<feature type="compositionally biased region" description="Polar residues" evidence="9">
    <location>
        <begin position="3990"/>
        <end position="4023"/>
    </location>
</feature>
<feature type="compositionally biased region" description="Polar residues" evidence="9">
    <location>
        <begin position="3149"/>
        <end position="3168"/>
    </location>
</feature>
<feature type="compositionally biased region" description="Basic and acidic residues" evidence="9">
    <location>
        <begin position="1787"/>
        <end position="1797"/>
    </location>
</feature>
<feature type="region of interest" description="Disordered" evidence="9">
    <location>
        <begin position="1772"/>
        <end position="1886"/>
    </location>
</feature>
<dbReference type="Pfam" id="PF00271">
    <property type="entry name" value="Helicase_C"/>
    <property type="match status" value="1"/>
</dbReference>
<feature type="region of interest" description="Disordered" evidence="9">
    <location>
        <begin position="2978"/>
        <end position="3021"/>
    </location>
</feature>
<evidence type="ECO:0000313" key="13">
    <source>
        <dbReference type="Proteomes" id="UP000789524"/>
    </source>
</evidence>
<dbReference type="PANTHER" id="PTHR45797">
    <property type="entry name" value="RAD54-LIKE"/>
    <property type="match status" value="1"/>
</dbReference>
<evidence type="ECO:0000256" key="1">
    <source>
        <dbReference type="ARBA" id="ARBA00004123"/>
    </source>
</evidence>
<evidence type="ECO:0000313" key="12">
    <source>
        <dbReference type="EMBL" id="CAG9564174.1"/>
    </source>
</evidence>
<evidence type="ECO:0000256" key="3">
    <source>
        <dbReference type="ARBA" id="ARBA00022741"/>
    </source>
</evidence>
<evidence type="ECO:0000256" key="9">
    <source>
        <dbReference type="SAM" id="MobiDB-lite"/>
    </source>
</evidence>
<feature type="compositionally biased region" description="Low complexity" evidence="9">
    <location>
        <begin position="1665"/>
        <end position="1676"/>
    </location>
</feature>
<dbReference type="Gene3D" id="3.40.50.10810">
    <property type="entry name" value="Tandem AAA-ATPase domain"/>
    <property type="match status" value="1"/>
</dbReference>
<feature type="compositionally biased region" description="Acidic residues" evidence="9">
    <location>
        <begin position="1833"/>
        <end position="1842"/>
    </location>
</feature>
<feature type="compositionally biased region" description="Basic and acidic residues" evidence="9">
    <location>
        <begin position="3829"/>
        <end position="3858"/>
    </location>
</feature>
<feature type="region of interest" description="Disordered" evidence="9">
    <location>
        <begin position="3791"/>
        <end position="3878"/>
    </location>
</feature>
<feature type="region of interest" description="Disordered" evidence="9">
    <location>
        <begin position="3986"/>
        <end position="4045"/>
    </location>
</feature>
<name>A0A8J2W1U2_9NEOP</name>
<feature type="compositionally biased region" description="Low complexity" evidence="9">
    <location>
        <begin position="506"/>
        <end position="515"/>
    </location>
</feature>
<feature type="compositionally biased region" description="Polar residues" evidence="9">
    <location>
        <begin position="3399"/>
        <end position="3409"/>
    </location>
</feature>
<keyword evidence="4" id="KW-0378">Hydrolase</keyword>
<dbReference type="InterPro" id="IPR038718">
    <property type="entry name" value="SNF2-like_sf"/>
</dbReference>
<feature type="compositionally biased region" description="Basic and acidic residues" evidence="9">
    <location>
        <begin position="3271"/>
        <end position="3295"/>
    </location>
</feature>
<feature type="compositionally biased region" description="Low complexity" evidence="9">
    <location>
        <begin position="429"/>
        <end position="439"/>
    </location>
</feature>
<dbReference type="GO" id="GO:0005634">
    <property type="term" value="C:nucleus"/>
    <property type="evidence" value="ECO:0007669"/>
    <property type="project" value="UniProtKB-SubCell"/>
</dbReference>
<comment type="similarity">
    <text evidence="2">Belongs to the SNF2/RAD54 helicase family.</text>
</comment>
<feature type="compositionally biased region" description="Basic residues" evidence="9">
    <location>
        <begin position="2211"/>
        <end position="2220"/>
    </location>
</feature>
<keyword evidence="5" id="KW-0347">Helicase</keyword>
<feature type="compositionally biased region" description="Basic and acidic residues" evidence="9">
    <location>
        <begin position="1804"/>
        <end position="1814"/>
    </location>
</feature>
<dbReference type="PROSITE" id="PS51192">
    <property type="entry name" value="HELICASE_ATP_BIND_1"/>
    <property type="match status" value="1"/>
</dbReference>
<feature type="region of interest" description="Disordered" evidence="9">
    <location>
        <begin position="3094"/>
        <end position="3168"/>
    </location>
</feature>
<dbReference type="PROSITE" id="PS51194">
    <property type="entry name" value="HELICASE_CTER"/>
    <property type="match status" value="1"/>
</dbReference>
<feature type="compositionally biased region" description="Polar residues" evidence="9">
    <location>
        <begin position="3797"/>
        <end position="3828"/>
    </location>
</feature>
<dbReference type="OrthoDB" id="2020972at2759"/>
<feature type="compositionally biased region" description="Polar residues" evidence="9">
    <location>
        <begin position="115"/>
        <end position="128"/>
    </location>
</feature>
<feature type="region of interest" description="Disordered" evidence="9">
    <location>
        <begin position="3679"/>
        <end position="3710"/>
    </location>
</feature>
<gene>
    <name evidence="12" type="ORF">DCHRY22_LOCUS5196</name>
</gene>
<feature type="compositionally biased region" description="Basic and acidic residues" evidence="9">
    <location>
        <begin position="3305"/>
        <end position="3325"/>
    </location>
</feature>
<evidence type="ECO:0000259" key="11">
    <source>
        <dbReference type="PROSITE" id="PS51194"/>
    </source>
</evidence>
<feature type="compositionally biased region" description="Polar residues" evidence="9">
    <location>
        <begin position="4089"/>
        <end position="4105"/>
    </location>
</feature>
<feature type="region of interest" description="Disordered" evidence="9">
    <location>
        <begin position="1711"/>
        <end position="1737"/>
    </location>
</feature>
<dbReference type="SMART" id="SM00490">
    <property type="entry name" value="HELICc"/>
    <property type="match status" value="1"/>
</dbReference>
<dbReference type="InterPro" id="IPR027417">
    <property type="entry name" value="P-loop_NTPase"/>
</dbReference>
<evidence type="ECO:0000259" key="10">
    <source>
        <dbReference type="PROSITE" id="PS51192"/>
    </source>
</evidence>
<dbReference type="GO" id="GO:0004386">
    <property type="term" value="F:helicase activity"/>
    <property type="evidence" value="ECO:0007669"/>
    <property type="project" value="UniProtKB-KW"/>
</dbReference>
<feature type="region of interest" description="Disordered" evidence="9">
    <location>
        <begin position="2019"/>
        <end position="2038"/>
    </location>
</feature>
<feature type="compositionally biased region" description="Basic residues" evidence="9">
    <location>
        <begin position="1728"/>
        <end position="1737"/>
    </location>
</feature>
<dbReference type="SMART" id="SM00487">
    <property type="entry name" value="DEXDc"/>
    <property type="match status" value="1"/>
</dbReference>
<feature type="compositionally biased region" description="Acidic residues" evidence="9">
    <location>
        <begin position="580"/>
        <end position="593"/>
    </location>
</feature>
<feature type="domain" description="Helicase C-terminal" evidence="11">
    <location>
        <begin position="2716"/>
        <end position="2873"/>
    </location>
</feature>
<feature type="region of interest" description="Disordered" evidence="9">
    <location>
        <begin position="3257"/>
        <end position="3368"/>
    </location>
</feature>
<feature type="compositionally biased region" description="Polar residues" evidence="9">
    <location>
        <begin position="2024"/>
        <end position="2038"/>
    </location>
</feature>
<dbReference type="CDD" id="cd18793">
    <property type="entry name" value="SF2_C_SNF"/>
    <property type="match status" value="1"/>
</dbReference>
<dbReference type="InterPro" id="IPR001650">
    <property type="entry name" value="Helicase_C-like"/>
</dbReference>
<feature type="compositionally biased region" description="Polar residues" evidence="9">
    <location>
        <begin position="468"/>
        <end position="494"/>
    </location>
</feature>
<evidence type="ECO:0000256" key="8">
    <source>
        <dbReference type="ARBA" id="ARBA00023242"/>
    </source>
</evidence>
<reference evidence="12" key="1">
    <citation type="submission" date="2021-09" db="EMBL/GenBank/DDBJ databases">
        <authorList>
            <person name="Martin H S."/>
        </authorList>
    </citation>
    <scope>NUCLEOTIDE SEQUENCE</scope>
</reference>
<feature type="compositionally biased region" description="Basic and acidic residues" evidence="9">
    <location>
        <begin position="3094"/>
        <end position="3109"/>
    </location>
</feature>
<feature type="compositionally biased region" description="Basic residues" evidence="9">
    <location>
        <begin position="249"/>
        <end position="258"/>
    </location>
</feature>
<feature type="compositionally biased region" description="Basic residues" evidence="9">
    <location>
        <begin position="131"/>
        <end position="141"/>
    </location>
</feature>
<proteinExistence type="inferred from homology"/>
<feature type="compositionally biased region" description="Basic and acidic residues" evidence="9">
    <location>
        <begin position="153"/>
        <end position="171"/>
    </location>
</feature>
<feature type="compositionally biased region" description="Polar residues" evidence="9">
    <location>
        <begin position="3417"/>
        <end position="3451"/>
    </location>
</feature>
<evidence type="ECO:0000256" key="7">
    <source>
        <dbReference type="ARBA" id="ARBA00023125"/>
    </source>
</evidence>
<organism evidence="12 13">
    <name type="scientific">Danaus chrysippus</name>
    <name type="common">African queen</name>
    <dbReference type="NCBI Taxonomy" id="151541"/>
    <lineage>
        <taxon>Eukaryota</taxon>
        <taxon>Metazoa</taxon>
        <taxon>Ecdysozoa</taxon>
        <taxon>Arthropoda</taxon>
        <taxon>Hexapoda</taxon>
        <taxon>Insecta</taxon>
        <taxon>Pterygota</taxon>
        <taxon>Neoptera</taxon>
        <taxon>Endopterygota</taxon>
        <taxon>Lepidoptera</taxon>
        <taxon>Glossata</taxon>
        <taxon>Ditrysia</taxon>
        <taxon>Papilionoidea</taxon>
        <taxon>Nymphalidae</taxon>
        <taxon>Danainae</taxon>
        <taxon>Danaini</taxon>
        <taxon>Danaina</taxon>
        <taxon>Danaus</taxon>
        <taxon>Anosia</taxon>
    </lineage>
</organism>
<feature type="region of interest" description="Disordered" evidence="9">
    <location>
        <begin position="4168"/>
        <end position="4203"/>
    </location>
</feature>
<feature type="domain" description="Helicase ATP-binding" evidence="10">
    <location>
        <begin position="2358"/>
        <end position="2546"/>
    </location>
</feature>
<feature type="compositionally biased region" description="Polar residues" evidence="9">
    <location>
        <begin position="74"/>
        <end position="95"/>
    </location>
</feature>
<dbReference type="SUPFAM" id="SSF52540">
    <property type="entry name" value="P-loop containing nucleoside triphosphate hydrolases"/>
    <property type="match status" value="2"/>
</dbReference>
<feature type="compositionally biased region" description="Basic and acidic residues" evidence="9">
    <location>
        <begin position="2053"/>
        <end position="2071"/>
    </location>
</feature>
<feature type="compositionally biased region" description="Polar residues" evidence="9">
    <location>
        <begin position="646"/>
        <end position="656"/>
    </location>
</feature>
<feature type="compositionally biased region" description="Polar residues" evidence="9">
    <location>
        <begin position="624"/>
        <end position="636"/>
    </location>
</feature>
<feature type="region of interest" description="Disordered" evidence="9">
    <location>
        <begin position="249"/>
        <end position="673"/>
    </location>
</feature>
<keyword evidence="7" id="KW-0238">DNA-binding</keyword>
<feature type="compositionally biased region" description="Basic residues" evidence="9">
    <location>
        <begin position="102"/>
        <end position="111"/>
    </location>
</feature>
<feature type="compositionally biased region" description="Basic and acidic residues" evidence="9">
    <location>
        <begin position="4193"/>
        <end position="4203"/>
    </location>
</feature>
<keyword evidence="13" id="KW-1185">Reference proteome</keyword>
<keyword evidence="8" id="KW-0539">Nucleus</keyword>
<dbReference type="GO" id="GO:0003677">
    <property type="term" value="F:DNA binding"/>
    <property type="evidence" value="ECO:0007669"/>
    <property type="project" value="UniProtKB-KW"/>
</dbReference>
<feature type="compositionally biased region" description="Low complexity" evidence="9">
    <location>
        <begin position="350"/>
        <end position="366"/>
    </location>
</feature>
<dbReference type="GO" id="GO:0016887">
    <property type="term" value="F:ATP hydrolysis activity"/>
    <property type="evidence" value="ECO:0007669"/>
    <property type="project" value="InterPro"/>
</dbReference>
<feature type="compositionally biased region" description="Basic residues" evidence="9">
    <location>
        <begin position="394"/>
        <end position="404"/>
    </location>
</feature>
<dbReference type="Gene3D" id="3.40.50.300">
    <property type="entry name" value="P-loop containing nucleotide triphosphate hydrolases"/>
    <property type="match status" value="1"/>
</dbReference>
<dbReference type="PANTHER" id="PTHR45797:SF3">
    <property type="entry name" value="TRANSCRIPTIONAL REGULATOR ATRX HOMOLOG"/>
    <property type="match status" value="1"/>
</dbReference>
<dbReference type="InterPro" id="IPR014001">
    <property type="entry name" value="Helicase_ATP-bd"/>
</dbReference>
<evidence type="ECO:0000256" key="6">
    <source>
        <dbReference type="ARBA" id="ARBA00022840"/>
    </source>
</evidence>
<keyword evidence="6" id="KW-0067">ATP-binding</keyword>
<protein>
    <submittedName>
        <fullName evidence="12">(African queen) hypothetical protein</fullName>
    </submittedName>
</protein>
<feature type="compositionally biased region" description="Polar residues" evidence="9">
    <location>
        <begin position="3459"/>
        <end position="3553"/>
    </location>
</feature>
<feature type="compositionally biased region" description="Basic residues" evidence="9">
    <location>
        <begin position="3136"/>
        <end position="3145"/>
    </location>
</feature>
<dbReference type="InterPro" id="IPR000330">
    <property type="entry name" value="SNF2_N"/>
</dbReference>
<sequence>MEDPDFQSSNLCTTEDAFEKFQAVTMYEEDEFITLSDIISPPHTNPDQDVSEILNDVQIDEVPMSIQDEKTENNSKVPLASNQAPHAALQTNNSEDTTKISAPKRRGRKKRVPVENSNTQPILTPSELNKTKTKRRSRKQQSPKESALSEDLISDKQYTECNSDDIKETKHVSTKVPANSAKRKSQYSLAEKEETNTYKKMYKKGKRGRKPKHNKEEEELNEEKNSTICNITIENKDIGTKISLIAMKNKQKKGRKQYRLNNKSIVSPDIDTPQCEDKLSTKISISKESNENKESDPPDSFTSNMSSECDVTKNSGDTNNRKDDTIINNQNEHTDKNDITEEDMEEIPLSNLSRNSENNSNKNVQSKTVTKPKNSKDLGMDSKVANTQNTVTPVKKRGRPRKVINRSPTKMLLEEKRIPDDENMKCDKNNVNLQQNQNNYDGSKANCEIESDLPQNSDENIKEINNDDIVNTNTEISEPQLSSMKLNSSDSQDNGMEKDTPEDNSITEPTETNENITEDSSRRPVRRRVLKTWNYDEGSDEDPYANMESSDDEPRRRKKGGRYYSDDEYFPGDKRQLTETESDNAMDEDELGLEEPRKQKKKKNKKLDTSNKSPRKRVRKSDAESTCPTEKTTTNTDSRDVDFENCSDSLTIQDNGDLSAATKPKRKNKSQGETSEFANFIAKIVQGTDIKISKKSVDDVKTPLQIPVLDANDVNKSVDKCSQTRITKTKSESAQTDTLYEIPMKEQVPLTAEQSEKACDFLSSIVQTTAELGQLMTQKSNDFINKKINTRYVTDTFKMDYCVKKSFLLFKLAKHNLVQMEEDLSKQYEVFLKENNLIQHREEPKIITSTSKASDSDCEIVEEPIATKAPVKAAFNLKTVFLNKELSIKIAKKPSEEPPPKKKLNIKGRSSVWINDSVVVKKIKPNQSFLAQDSRNKKPPDCKITLEMVNNFFRNYERQQALLLCAPYIKTEWFGREKKYICNYFVDSTIDFPEKTVIIQNENIPPEIALIETNESNHLTASSRYLPKHTYLCPETLTSLCTKVLQNCLHSKQNYNSIDGRQKDLNRHKNVRENSNNLNFHNFEGIAIVNDINRNVLVLKNNCFESVSVQPLKTLCFKRVLKLMSKDNMNGAQSKQSLGEYESEKSSNIVKKTQIEEQLKPLFSLCFKKVEEMHKNCMFPNITYKPEALKTITLSAIQRLLNESSKTIDQHLVKNICHETKPLFMERNCYKIKTLLQMCLEVIDPYLTYSNYNKKPFNESSKQIQDINIEEPKYQVKSLLQLCKEKLDIVLDKSTNKEKTDLIPKECDNFKLEKSSSKVKTLSQLSIQILNDLLNKHIKVKTFLKLCPEEKNCDMAETINNLREQNKNFKLENNCCELKIKVKTSSEPCKESSEERNYVSKTQFISSMKNEDEKLKTKCNLNQSSLLLFNESSNNTLEKNNKTENDEETRINIVKSLKSLCYDKILESGNECLEDNSKQCETNLNITINNVNTVSEDIFSMANEDELDDDFYDDNFPEARYPIENEECPGVEREEHYEDIEDVNNWESQVKMELRSCLDSTSYNESGNQDQNPLPVRIKVEPLDDVSENIVDSTNIKTEPTCDQECMDEGENFCNSNIMPKVENVVKPEIRNEHTFHRRTSYDEDVFEAFVSSNKMMANLNSYGSTSSEIFSQSSQRIRRQHEPDSDGDIDAFNDSLNLLVPQNVAKSKVRLLESSSEEKDEEDSRKNDKKKNEKRKCKLKKSSKDLQCKTKTALNDDVAVITKQLRDNIRQGLNRNESSDSESDDFDFKTKQEKPKPRISGSENEKQEEKEIQCNDVDSTEFISEKKCSETQYEDPYEENGQDLADTRPLSPHSDSNQPNKNLKGESFRSASTESATKNIKNDTNTSEISEIKPYLERHGWKCYSIDSKDEKIYEQTYVILDKLPESFVKTSFQYQDLPDQDRRAEDLDFDRLTNLKTLQRVRKIGNKEDVGRPPTTNVTRTKLNSKLIKKSNLSQDNESIESTIKHEPCNELIPSEDESETLRQQFSSVPTQSSENNFAKDLLMDDGSNSDNEKPLETKDIKEELKTEEQTYTTRSGRTVKCKIETDELRQKDELMLTADKMMNKELALLHAPVTLKHEDCQEDSKEFKEKCHNKSQKNTSKAQLTRHRIESEDDSSSEEQKQWFTTKEKLLKRLSKKNDDTDIDDAKRAKIVNEFIEKRGEMPETRPRIRNKRRSNKNKINERRKQLKVLSRELFGVDSGYTKKYSQANTSKGRRNIRKVKDKKLLARSTVVANMAEFERKRRLSIRQAQLREVLGCEEDVRVVVINDELCLEYDFYAKRPVVSVHPFFTKVMKAHQYEGVKFMWDACFETVAMTSSGVGGGGCILAHCMGLGKTLQVLALLHTVLTHPQLGMRRVLVCCPLSTVLNWVDEIHKWIGPVTNQIKVFELSKLKKTYERAYQLEDWYNGGGIFIIGYELFRSLSTLDHVLDGVRPKILNKIRTALLDPGPDIIVCDEGHLLKNDCSILAVAMSRVVTKRRIVLTGTPMQNNLREYYCMVNFVKPNLLGSYSEYSNRFENPIMNGQHRDSSEEDIKLMKARTHILHKVLEGCLQRQEASVLYPYLPKKYEYTVFISLTKCQWELYKHYLTNCAKDTKQSVLKDFHVLQKVWTHPQVLHNFLTKTRADDKETKVKVEKLEDDLEESPEHVAAAAEWFARTQHSHELNELDSSNKFLVVFRLLHECVQLGDKVLIFSTSLYTMDALEFFLRRDNKWSLGRDYYRLDGSVPAEVRQKWCREFNAPHNTHTKLFLMSTRAGSLGLNMTAANRVIIMDTSWNPAHDMQSIFRVYRFGQKKDCYIYRLVAMGTMEQKIYERSVTKQAVACRVVDEQQIERHYNMAELSELYRLDEDGSGVCAGLAAGVRDAALLRVAAQGGAALHAVHEHDSLLRGSSDSVLPEHERNAAWMQFQQEHGTTHIQNVEINVPIKNEEDLTNQPIEEEGNEKDGEPIPAHNDTNKKTNKKKTKTKKQEPQPSTSQQELNPELEGAMIKKIMNILIQHNFHTMKTLQEISELVKNVRDVVANSPKNGLQHVDPLIASIARVLIEADNKPLQDNVKNEHVDDNGDKSSDDTDITLTERKRRKKRRDSDEEYTPDTRKRKTYIRIKKQNDSCNTKTTNDSTENTVTENTGDTGCDMPILKGYLDDNSKEADISHKTFEPSKEDSDVDKVFIQVDDYEENTERNKINTQVDKEKEMHNEINEIEEDDSSNECIEVIDDCDNNDVNTEGTSEAINEKEPIESKESIVKKSLKNHEQKTKKQPSTEKSTVIKKESTKKLINNQHKEKTLSKKLLKQQDTTKKPTSTKESVASVESKNKEEPKKKSKNKQPIKLYRNKVLANKDAISNESIILSDDDEPVITELITQKLSQGHQSVKKTSEKQTQGNQNVQKSSERQTQGNQNVQKSSGRQTQGNKNVHKSSERQTQGNEKVQKTSETQTLGNQNVLKSSQRQTEGNQNVQKSSETQTQGNQNVQKSSETQTQGNENVQKSSERQTQGNENVQKSSEMQTQGNQNVLKSSERQTEGNQNVQKSSKAKSILDDEQPIPLHESVLTNKNFITLVARTYLTGNPMLDEDAATLAAQYSTLKALKEVQASGNGLTSGPIYDIALQILGKDLIKRLNNANPKINTAENFLQNTAQLQDHLKGKDDKGQKNNEDKNKTLSKKITDEQKNTNELTDVAEEVASSKQSETSAKVVPVGIFKGPAAASNQVPSEEESILPDEDEVILSSSPISTPKRYVRKNSKELIVTAVSSEEARVQEMTPTSLEESRPDQTQSQKVKTTAPSTTSNIEADQNKNDSPAKKNTTKDRIQTEVEQNNKKDVPSQASSETICLDSDDDDQDKTQEKMVFKSSNSRTLIIRPTDKKRTGSESKSKNILVLQKSGNKTLPLTTVATAVCSEKPVKTSSQSKVNNNTPSVVTKTKCDAGDIIRINESGKVEILKRVRPAVTAKNKVPTATSARNNDNGTKTSLTSTPSSIKPQTSDNPKQSLFKERLLKIQPPGGRRRDESDPLSVIRNAVFIPAVTDEKTKQTIDNISKYTSRHPPKVPLKTKCNDNQASKIPQESSERNYSQAPKISWIDVNKDVIDLTDVNSHHYGNIKTYTKTTVVDLAGPSNATVTKKIATITKLDKASKRETVTSKPIQSPSSSKRSSSWTEGASKKLKAESKKQMTLSDFNLDDFDDIIELE</sequence>
<feature type="compositionally biased region" description="Basic residues" evidence="9">
    <location>
        <begin position="200"/>
        <end position="213"/>
    </location>
</feature>
<feature type="compositionally biased region" description="Polar residues" evidence="9">
    <location>
        <begin position="1870"/>
        <end position="1886"/>
    </location>
</feature>
<evidence type="ECO:0000256" key="2">
    <source>
        <dbReference type="ARBA" id="ARBA00007025"/>
    </source>
</evidence>
<dbReference type="GO" id="GO:0005524">
    <property type="term" value="F:ATP binding"/>
    <property type="evidence" value="ECO:0007669"/>
    <property type="project" value="UniProtKB-KW"/>
</dbReference>
<feature type="region of interest" description="Disordered" evidence="9">
    <location>
        <begin position="2043"/>
        <end position="2078"/>
    </location>
</feature>
<evidence type="ECO:0000256" key="5">
    <source>
        <dbReference type="ARBA" id="ARBA00022806"/>
    </source>
</evidence>
<dbReference type="InterPro" id="IPR049730">
    <property type="entry name" value="SNF2/RAD54-like_C"/>
</dbReference>
<dbReference type="InterPro" id="IPR044574">
    <property type="entry name" value="ARIP4-like"/>
</dbReference>
<feature type="compositionally biased region" description="Basic and acidic residues" evidence="9">
    <location>
        <begin position="3679"/>
        <end position="3708"/>
    </location>
</feature>